<evidence type="ECO:0000313" key="4">
    <source>
        <dbReference type="Proteomes" id="UP001165296"/>
    </source>
</evidence>
<dbReference type="Pfam" id="PF01408">
    <property type="entry name" value="GFO_IDH_MocA"/>
    <property type="match status" value="1"/>
</dbReference>
<dbReference type="InterPro" id="IPR008354">
    <property type="entry name" value="Glc-Fru_OxRdtase_bac"/>
</dbReference>
<feature type="domain" description="Gfo/Idh/MocA-like oxidoreductase C-terminal" evidence="2">
    <location>
        <begin position="188"/>
        <end position="385"/>
    </location>
</feature>
<dbReference type="InterPro" id="IPR036291">
    <property type="entry name" value="NAD(P)-bd_dom_sf"/>
</dbReference>
<accession>A0ABS8API4</accession>
<proteinExistence type="predicted"/>
<keyword evidence="4" id="KW-1185">Reference proteome</keyword>
<dbReference type="Gene3D" id="3.40.50.720">
    <property type="entry name" value="NAD(P)-binding Rossmann-like Domain"/>
    <property type="match status" value="1"/>
</dbReference>
<dbReference type="EMBL" id="JAJADR010000002">
    <property type="protein sequence ID" value="MCB2408120.1"/>
    <property type="molecule type" value="Genomic_DNA"/>
</dbReference>
<sequence>MPISPATPDSRRRFLQQLSVGAALAAVAGPGAAFSQPQPDPMKPADSGKLGFAIVGLGKFATEQIMPNFKDCKYARITALVSGTPDKAKKLAQEYGVAEKSVYSYENFDSIKDNPEVDIVYIILPNSMHAEYTIRAAQAGKHVLCEKPMATSVEDCEKMIAACKKANKKLMIAYRAHYEPFNLEAMDRIRKGELGKLRAITSDHGRPVKPTEDKADSWRVVKKLAGGGSLMDIGIYALNACRYLTGEEPVEITAQEFSDKSDPRFKEVEDNIHFTLRFPSGVLASCTSSYSYSEVKRGRAFGDKAWLDLDPLSDYKEHTMKIGSDEGKQEPKIKEGNQFAAELDHMAECVRDNKTPKTPGEEGLKDVRYIMAIYEAAKKGKAVKV</sequence>
<evidence type="ECO:0000259" key="1">
    <source>
        <dbReference type="Pfam" id="PF01408"/>
    </source>
</evidence>
<dbReference type="PANTHER" id="PTHR43249:SF1">
    <property type="entry name" value="D-GLUCOSIDE 3-DEHYDROGENASE"/>
    <property type="match status" value="1"/>
</dbReference>
<feature type="domain" description="Gfo/Idh/MocA-like oxidoreductase N-terminal" evidence="1">
    <location>
        <begin position="51"/>
        <end position="174"/>
    </location>
</feature>
<dbReference type="InterPro" id="IPR052515">
    <property type="entry name" value="Gfo/Idh/MocA_Oxidoreductase"/>
</dbReference>
<dbReference type="Gene3D" id="3.30.360.10">
    <property type="entry name" value="Dihydrodipicolinate Reductase, domain 2"/>
    <property type="match status" value="1"/>
</dbReference>
<name>A0ABS8API4_9BACT</name>
<dbReference type="Proteomes" id="UP001165296">
    <property type="component" value="Unassembled WGS sequence"/>
</dbReference>
<evidence type="ECO:0000259" key="2">
    <source>
        <dbReference type="Pfam" id="PF02894"/>
    </source>
</evidence>
<dbReference type="InterPro" id="IPR006311">
    <property type="entry name" value="TAT_signal"/>
</dbReference>
<dbReference type="PROSITE" id="PS51318">
    <property type="entry name" value="TAT"/>
    <property type="match status" value="1"/>
</dbReference>
<dbReference type="Pfam" id="PF02894">
    <property type="entry name" value="GFO_IDH_MocA_C"/>
    <property type="match status" value="1"/>
</dbReference>
<dbReference type="NCBIfam" id="TIGR01409">
    <property type="entry name" value="TAT_signal_seq"/>
    <property type="match status" value="1"/>
</dbReference>
<organism evidence="3 4">
    <name type="scientific">Hymenobacter lucidus</name>
    <dbReference type="NCBI Taxonomy" id="2880930"/>
    <lineage>
        <taxon>Bacteria</taxon>
        <taxon>Pseudomonadati</taxon>
        <taxon>Bacteroidota</taxon>
        <taxon>Cytophagia</taxon>
        <taxon>Cytophagales</taxon>
        <taxon>Hymenobacteraceae</taxon>
        <taxon>Hymenobacter</taxon>
    </lineage>
</organism>
<dbReference type="InterPro" id="IPR004104">
    <property type="entry name" value="Gfo/Idh/MocA-like_OxRdtase_C"/>
</dbReference>
<evidence type="ECO:0000313" key="3">
    <source>
        <dbReference type="EMBL" id="MCB2408120.1"/>
    </source>
</evidence>
<dbReference type="PRINTS" id="PR01775">
    <property type="entry name" value="GLFROXRDTASE"/>
</dbReference>
<dbReference type="InterPro" id="IPR019546">
    <property type="entry name" value="TAT_signal_bac_arc"/>
</dbReference>
<protein>
    <submittedName>
        <fullName evidence="3">Gfo/Idh/MocA family oxidoreductase</fullName>
    </submittedName>
</protein>
<dbReference type="InterPro" id="IPR000683">
    <property type="entry name" value="Gfo/Idh/MocA-like_OxRdtase_N"/>
</dbReference>
<gene>
    <name evidence="3" type="ORF">LGH74_09040</name>
</gene>
<dbReference type="SUPFAM" id="SSF55347">
    <property type="entry name" value="Glyceraldehyde-3-phosphate dehydrogenase-like, C-terminal domain"/>
    <property type="match status" value="1"/>
</dbReference>
<reference evidence="3" key="1">
    <citation type="submission" date="2021-10" db="EMBL/GenBank/DDBJ databases">
        <authorList>
            <person name="Dean J.D."/>
            <person name="Kim M.K."/>
            <person name="Newey C.N."/>
            <person name="Stoker T.S."/>
            <person name="Thompson D.W."/>
            <person name="Grose J.H."/>
        </authorList>
    </citation>
    <scope>NUCLEOTIDE SEQUENCE</scope>
    <source>
        <strain evidence="3">BT178</strain>
    </source>
</reference>
<comment type="caution">
    <text evidence="3">The sequence shown here is derived from an EMBL/GenBank/DDBJ whole genome shotgun (WGS) entry which is preliminary data.</text>
</comment>
<dbReference type="SUPFAM" id="SSF51735">
    <property type="entry name" value="NAD(P)-binding Rossmann-fold domains"/>
    <property type="match status" value="1"/>
</dbReference>
<dbReference type="PANTHER" id="PTHR43249">
    <property type="entry name" value="UDP-N-ACETYL-2-AMINO-2-DEOXY-D-GLUCURONATE OXIDASE"/>
    <property type="match status" value="1"/>
</dbReference>
<dbReference type="RefSeq" id="WP_226174821.1">
    <property type="nucleotide sequence ID" value="NZ_JAJADR010000002.1"/>
</dbReference>